<comment type="caution">
    <text evidence="1">The sequence shown here is derived from an EMBL/GenBank/DDBJ whole genome shotgun (WGS) entry which is preliminary data.</text>
</comment>
<gene>
    <name evidence="1" type="ORF">C7K25_15585</name>
</gene>
<dbReference type="RefSeq" id="WP_026937833.1">
    <property type="nucleotide sequence ID" value="NZ_CP028426.1"/>
</dbReference>
<accession>A0ABT7CC65</accession>
<sequence>MTSTDLDKFFDGDFDEEKVLAEIAENPGVETRFSRDFFAAKFEDGTRVGVPLRLTREIYSDITEKYEDPFDQIEALLIALGLEDELEKIPNDVTIQGVFVERYFDALTKKQNASLGK</sequence>
<dbReference type="Proteomes" id="UP001170379">
    <property type="component" value="Unassembled WGS sequence"/>
</dbReference>
<keyword evidence="2" id="KW-1185">Reference proteome</keyword>
<protein>
    <submittedName>
        <fullName evidence="1">Uncharacterized protein</fullName>
    </submittedName>
</protein>
<dbReference type="EMBL" id="PXVD01000047">
    <property type="protein sequence ID" value="MDJ1372760.1"/>
    <property type="molecule type" value="Genomic_DNA"/>
</dbReference>
<name>A0ABT7CC65_9MICO</name>
<evidence type="ECO:0000313" key="1">
    <source>
        <dbReference type="EMBL" id="MDJ1372760.1"/>
    </source>
</evidence>
<evidence type="ECO:0000313" key="2">
    <source>
        <dbReference type="Proteomes" id="UP001170379"/>
    </source>
</evidence>
<reference evidence="1" key="1">
    <citation type="submission" date="2018-03" db="EMBL/GenBank/DDBJ databases">
        <authorList>
            <person name="Nunes O.C."/>
            <person name="Lopes A.R."/>
            <person name="Froufe H."/>
            <person name="Munoz-Merida A."/>
            <person name="Barroso C."/>
            <person name="Egas C."/>
        </authorList>
    </citation>
    <scope>NUCLEOTIDE SEQUENCE</scope>
    <source>
        <strain evidence="1">ON4</strain>
    </source>
</reference>
<reference evidence="1" key="2">
    <citation type="journal article" date="2022" name="Sci. Rep.">
        <title>In silico prediction of the enzymes involved in the degradation of the herbicide molinate by Gulosibacter molinativorax ON4T.</title>
        <authorList>
            <person name="Lopes A.R."/>
            <person name="Bunin E."/>
            <person name="Viana A.T."/>
            <person name="Froufe H."/>
            <person name="Munoz-Merida A."/>
            <person name="Pinho D."/>
            <person name="Figueiredo J."/>
            <person name="Barroso C."/>
            <person name="Vaz-Moreira I."/>
            <person name="Bellanger X."/>
            <person name="Egas C."/>
            <person name="Nunes O.C."/>
        </authorList>
    </citation>
    <scope>NUCLEOTIDE SEQUENCE</scope>
    <source>
        <strain evidence="1">ON4</strain>
    </source>
</reference>
<organism evidence="1 2">
    <name type="scientific">Gulosibacter molinativorax</name>
    <dbReference type="NCBI Taxonomy" id="256821"/>
    <lineage>
        <taxon>Bacteria</taxon>
        <taxon>Bacillati</taxon>
        <taxon>Actinomycetota</taxon>
        <taxon>Actinomycetes</taxon>
        <taxon>Micrococcales</taxon>
        <taxon>Microbacteriaceae</taxon>
        <taxon>Gulosibacter</taxon>
    </lineage>
</organism>
<proteinExistence type="predicted"/>